<evidence type="ECO:0000256" key="12">
    <source>
        <dbReference type="ARBA" id="ARBA00023157"/>
    </source>
</evidence>
<evidence type="ECO:0000256" key="15">
    <source>
        <dbReference type="PROSITE-ProRule" id="PRU00076"/>
    </source>
</evidence>
<feature type="domain" description="EGF-like" evidence="18">
    <location>
        <begin position="430"/>
        <end position="465"/>
    </location>
</feature>
<dbReference type="PROSITE" id="PS50041">
    <property type="entry name" value="C_TYPE_LECTIN_2"/>
    <property type="match status" value="1"/>
</dbReference>
<dbReference type="GO" id="GO:0016020">
    <property type="term" value="C:membrane"/>
    <property type="evidence" value="ECO:0007669"/>
    <property type="project" value="UniProtKB-SubCell"/>
</dbReference>
<dbReference type="InterPro" id="IPR016186">
    <property type="entry name" value="C-type_lectin-like/link_sf"/>
</dbReference>
<organism evidence="20 21">
    <name type="scientific">Eleutherodactylus coqui</name>
    <name type="common">Puerto Rican coqui</name>
    <dbReference type="NCBI Taxonomy" id="57060"/>
    <lineage>
        <taxon>Eukaryota</taxon>
        <taxon>Metazoa</taxon>
        <taxon>Chordata</taxon>
        <taxon>Craniata</taxon>
        <taxon>Vertebrata</taxon>
        <taxon>Euteleostomi</taxon>
        <taxon>Amphibia</taxon>
        <taxon>Batrachia</taxon>
        <taxon>Anura</taxon>
        <taxon>Neobatrachia</taxon>
        <taxon>Hyloidea</taxon>
        <taxon>Eleutherodactylidae</taxon>
        <taxon>Eleutherodactylinae</taxon>
        <taxon>Eleutherodactylus</taxon>
        <taxon>Eleutherodactylus</taxon>
    </lineage>
</organism>
<proteinExistence type="predicted"/>
<dbReference type="PANTHER" id="PTHR14789">
    <property type="entry name" value="CHONDROLECTIN VARIANT CHODLFDELTAE"/>
    <property type="match status" value="1"/>
</dbReference>
<dbReference type="InterPro" id="IPR000152">
    <property type="entry name" value="EGF-type_Asp/Asn_hydroxyl_site"/>
</dbReference>
<dbReference type="Pfam" id="PF00059">
    <property type="entry name" value="Lectin_C"/>
    <property type="match status" value="1"/>
</dbReference>
<dbReference type="AlphaFoldDB" id="A0A8J6FCL6"/>
<sequence>MQLYRFAQSALLLAQLAQVALQEELYPTFFCSDKCYSIFWMSKRFDKSKRACEEKNGHLMTVKSLVEAEVISNNMANVGKDDAKVWIGLERKDGCKDLQQPLRGFTWMTGDNHTEYTNWKHDEPKCDALCVTVRKDGTWEETNCRDKADGYLCEISFSLSCFSLDLPFSYNVTYHHPDLGKGQIGVPVFPPGTIADISTLPDPTKLSCKEKSDGTVAWSSETPGAWSCQIENGGCEHECIERSDIAECSCPPGSELKEDFRGCTKPCDPNPCSQQCVPYSYPPGFLCMCDEGYTLAADGKTCEDIDDCAASPSICEHHCTNTIGGFACGCKPGFEMVNVTCDAQDKCVTDCHDIDECPTAVCEHTCENYPGGHRCVCDEGFVIDKNNTKKCKEICNKLKCKAECDPKKICWCPEGYIVDQTDDGEDMCTDMDECATFPCDSLLCINTPGSFICTCPEGYTMYNGECIQPTAAPSETPMVILPTSRPEDVYSLQPTIMWGICSGLLSMVTVLIAMFCHRMRRYYVHQHDLEYNYKNTDKDVVLKRIMMEPQWQL</sequence>
<evidence type="ECO:0000256" key="13">
    <source>
        <dbReference type="ARBA" id="ARBA00045242"/>
    </source>
</evidence>
<evidence type="ECO:0000256" key="14">
    <source>
        <dbReference type="ARBA" id="ARBA00046453"/>
    </source>
</evidence>
<feature type="transmembrane region" description="Helical" evidence="16">
    <location>
        <begin position="496"/>
        <end position="516"/>
    </location>
</feature>
<keyword evidence="9" id="KW-0325">Glycoprotein</keyword>
<dbReference type="Gene3D" id="2.10.25.10">
    <property type="entry name" value="Laminin"/>
    <property type="match status" value="6"/>
</dbReference>
<dbReference type="InterPro" id="IPR009030">
    <property type="entry name" value="Growth_fac_rcpt_cys_sf"/>
</dbReference>
<evidence type="ECO:0000256" key="2">
    <source>
        <dbReference type="ARBA" id="ARBA00019822"/>
    </source>
</evidence>
<dbReference type="SUPFAM" id="SSF56436">
    <property type="entry name" value="C-type lectin-like"/>
    <property type="match status" value="1"/>
</dbReference>
<dbReference type="OrthoDB" id="4062651at2759"/>
<name>A0A8J6FCL6_ELECQ</name>
<evidence type="ECO:0000256" key="3">
    <source>
        <dbReference type="ARBA" id="ARBA00022536"/>
    </source>
</evidence>
<dbReference type="GO" id="GO:0005509">
    <property type="term" value="F:calcium ion binding"/>
    <property type="evidence" value="ECO:0007669"/>
    <property type="project" value="InterPro"/>
</dbReference>
<gene>
    <name evidence="20" type="ORF">GDO78_009960</name>
</gene>
<evidence type="ECO:0000256" key="7">
    <source>
        <dbReference type="ARBA" id="ARBA00022734"/>
    </source>
</evidence>
<protein>
    <recommendedName>
        <fullName evidence="2">Thrombomodulin</fullName>
    </recommendedName>
</protein>
<dbReference type="PRINTS" id="PR00907">
    <property type="entry name" value="THRMBOMODULN"/>
</dbReference>
<comment type="caution">
    <text evidence="20">The sequence shown here is derived from an EMBL/GenBank/DDBJ whole genome shotgun (WGS) entry which is preliminary data.</text>
</comment>
<dbReference type="EMBL" id="WNTK01000005">
    <property type="protein sequence ID" value="KAG9484320.1"/>
    <property type="molecule type" value="Genomic_DNA"/>
</dbReference>
<comment type="subcellular location">
    <subcellularLocation>
        <location evidence="1">Membrane</location>
        <topology evidence="1">Single-pass type I membrane protein</topology>
    </subcellularLocation>
</comment>
<dbReference type="Pfam" id="PF09064">
    <property type="entry name" value="EGF_Tme5"/>
    <property type="match status" value="1"/>
</dbReference>
<dbReference type="PROSITE" id="PS50026">
    <property type="entry name" value="EGF_3"/>
    <property type="match status" value="2"/>
</dbReference>
<dbReference type="InterPro" id="IPR016187">
    <property type="entry name" value="CTDL_fold"/>
</dbReference>
<evidence type="ECO:0000256" key="1">
    <source>
        <dbReference type="ARBA" id="ARBA00004479"/>
    </source>
</evidence>
<dbReference type="InterPro" id="IPR001881">
    <property type="entry name" value="EGF-like_Ca-bd_dom"/>
</dbReference>
<dbReference type="SMART" id="SM00034">
    <property type="entry name" value="CLECT"/>
    <property type="match status" value="1"/>
</dbReference>
<evidence type="ECO:0000259" key="18">
    <source>
        <dbReference type="PROSITE" id="PS50026"/>
    </source>
</evidence>
<dbReference type="Proteomes" id="UP000770717">
    <property type="component" value="Unassembled WGS sequence"/>
</dbReference>
<keyword evidence="4" id="KW-0597">Phosphoprotein</keyword>
<keyword evidence="10 16" id="KW-1133">Transmembrane helix</keyword>
<accession>A0A8J6FCL6</accession>
<dbReference type="GO" id="GO:0030246">
    <property type="term" value="F:carbohydrate binding"/>
    <property type="evidence" value="ECO:0007669"/>
    <property type="project" value="UniProtKB-KW"/>
</dbReference>
<evidence type="ECO:0000313" key="21">
    <source>
        <dbReference type="Proteomes" id="UP000770717"/>
    </source>
</evidence>
<evidence type="ECO:0000256" key="6">
    <source>
        <dbReference type="ARBA" id="ARBA00022729"/>
    </source>
</evidence>
<evidence type="ECO:0000256" key="5">
    <source>
        <dbReference type="ARBA" id="ARBA00022692"/>
    </source>
</evidence>
<feature type="disulfide bond" evidence="15">
    <location>
        <begin position="434"/>
        <end position="444"/>
    </location>
</feature>
<comment type="caution">
    <text evidence="15">Lacks conserved residue(s) required for the propagation of feature annotation.</text>
</comment>
<feature type="domain" description="EGF-like" evidence="18">
    <location>
        <begin position="304"/>
        <end position="342"/>
    </location>
</feature>
<feature type="chain" id="PRO_5035200766" description="Thrombomodulin" evidence="17">
    <location>
        <begin position="23"/>
        <end position="553"/>
    </location>
</feature>
<dbReference type="InterPro" id="IPR026823">
    <property type="entry name" value="cEGF"/>
</dbReference>
<dbReference type="GO" id="GO:0005737">
    <property type="term" value="C:cytoplasm"/>
    <property type="evidence" value="ECO:0007669"/>
    <property type="project" value="TreeGrafter"/>
</dbReference>
<dbReference type="SUPFAM" id="SSF57184">
    <property type="entry name" value="Growth factor receptor domain"/>
    <property type="match status" value="2"/>
</dbReference>
<keyword evidence="8" id="KW-0677">Repeat</keyword>
<evidence type="ECO:0000256" key="8">
    <source>
        <dbReference type="ARBA" id="ARBA00022737"/>
    </source>
</evidence>
<feature type="domain" description="C-type lectin" evidence="19">
    <location>
        <begin position="31"/>
        <end position="147"/>
    </location>
</feature>
<keyword evidence="7" id="KW-0430">Lectin</keyword>
<keyword evidence="21" id="KW-1185">Reference proteome</keyword>
<keyword evidence="5 16" id="KW-0812">Transmembrane</keyword>
<keyword evidence="12 15" id="KW-1015">Disulfide bond</keyword>
<evidence type="ECO:0000256" key="11">
    <source>
        <dbReference type="ARBA" id="ARBA00023136"/>
    </source>
</evidence>
<dbReference type="Pfam" id="PF12662">
    <property type="entry name" value="cEGF"/>
    <property type="match status" value="1"/>
</dbReference>
<dbReference type="Pfam" id="PF07645">
    <property type="entry name" value="EGF_CA"/>
    <property type="match status" value="2"/>
</dbReference>
<keyword evidence="3 15" id="KW-0245">EGF-like domain</keyword>
<feature type="signal peptide" evidence="17">
    <location>
        <begin position="1"/>
        <end position="22"/>
    </location>
</feature>
<evidence type="ECO:0000256" key="4">
    <source>
        <dbReference type="ARBA" id="ARBA00022553"/>
    </source>
</evidence>
<dbReference type="GO" id="GO:0050772">
    <property type="term" value="P:positive regulation of axonogenesis"/>
    <property type="evidence" value="ECO:0007669"/>
    <property type="project" value="TreeGrafter"/>
</dbReference>
<dbReference type="InterPro" id="IPR001304">
    <property type="entry name" value="C-type_lectin-like"/>
</dbReference>
<evidence type="ECO:0000259" key="19">
    <source>
        <dbReference type="PROSITE" id="PS50041"/>
    </source>
</evidence>
<comment type="subunit">
    <text evidence="14">Interacts with ITGAL, ITGAM and ITGB2. Interacts with thrombin/F2; this interaction switches the specificity of thrombin from a procoagulant to an anticoagulant and antifibrinolytic protease. Interacts with ANGP1 and ANGP2; these interactions significantly inhibit the generation of activated PC and TAFIa/CPB2 by the thrombin/thrombomodulin complex. Interacts with PF4; this interaction enhances generation of activated protein C. Interacts with HMGB1; this interaction inhibits HMGB1 inflammatory activity.</text>
</comment>
<dbReference type="InterPro" id="IPR018097">
    <property type="entry name" value="EGF_Ca-bd_CS"/>
</dbReference>
<dbReference type="PROSITE" id="PS01187">
    <property type="entry name" value="EGF_CA"/>
    <property type="match status" value="2"/>
</dbReference>
<evidence type="ECO:0000313" key="20">
    <source>
        <dbReference type="EMBL" id="KAG9484320.1"/>
    </source>
</evidence>
<evidence type="ECO:0000256" key="17">
    <source>
        <dbReference type="SAM" id="SignalP"/>
    </source>
</evidence>
<evidence type="ECO:0000256" key="16">
    <source>
        <dbReference type="SAM" id="Phobius"/>
    </source>
</evidence>
<dbReference type="InterPro" id="IPR015149">
    <property type="entry name" value="Tme5_EGF-like"/>
</dbReference>
<dbReference type="PROSITE" id="PS00010">
    <property type="entry name" value="ASX_HYDROXYL"/>
    <property type="match status" value="2"/>
</dbReference>
<keyword evidence="11 16" id="KW-0472">Membrane</keyword>
<dbReference type="InterPro" id="IPR049883">
    <property type="entry name" value="NOTCH1_EGF-like"/>
</dbReference>
<keyword evidence="9" id="KW-0654">Proteoglycan</keyword>
<evidence type="ECO:0000256" key="9">
    <source>
        <dbReference type="ARBA" id="ARBA00022974"/>
    </source>
</evidence>
<dbReference type="PANTHER" id="PTHR14789:SF9">
    <property type="entry name" value="THROMBOMODULIN"/>
    <property type="match status" value="1"/>
</dbReference>
<dbReference type="InterPro" id="IPR000742">
    <property type="entry name" value="EGF"/>
</dbReference>
<dbReference type="Gene3D" id="3.10.100.10">
    <property type="entry name" value="Mannose-Binding Protein A, subunit A"/>
    <property type="match status" value="1"/>
</dbReference>
<dbReference type="InterPro" id="IPR051505">
    <property type="entry name" value="C-type_lectin_domain"/>
</dbReference>
<reference evidence="20" key="1">
    <citation type="thesis" date="2020" institute="ProQuest LLC" country="789 East Eisenhower Parkway, Ann Arbor, MI, USA">
        <title>Comparative Genomics and Chromosome Evolution.</title>
        <authorList>
            <person name="Mudd A.B."/>
        </authorList>
    </citation>
    <scope>NUCLEOTIDE SEQUENCE</scope>
    <source>
        <strain evidence="20">HN-11 Male</strain>
        <tissue evidence="20">Kidney and liver</tissue>
    </source>
</reference>
<dbReference type="PIRSF" id="PIRSF001775">
    <property type="entry name" value="CD93/CD141"/>
    <property type="match status" value="1"/>
</dbReference>
<dbReference type="SMART" id="SM00181">
    <property type="entry name" value="EGF"/>
    <property type="match status" value="6"/>
</dbReference>
<dbReference type="CDD" id="cd00054">
    <property type="entry name" value="EGF_CA"/>
    <property type="match status" value="2"/>
</dbReference>
<dbReference type="GO" id="GO:0004888">
    <property type="term" value="F:transmembrane signaling receptor activity"/>
    <property type="evidence" value="ECO:0007669"/>
    <property type="project" value="InterPro"/>
</dbReference>
<keyword evidence="6 17" id="KW-0732">Signal</keyword>
<evidence type="ECO:0000256" key="10">
    <source>
        <dbReference type="ARBA" id="ARBA00022989"/>
    </source>
</evidence>
<dbReference type="PROSITE" id="PS01186">
    <property type="entry name" value="EGF_2"/>
    <property type="match status" value="2"/>
</dbReference>
<comment type="function">
    <text evidence="13">Endothelial cell receptor that plays a critical role in regulating several physiological processes including hemostasis, coagulation, fibrinolysis, inflammation, and angiogenesis. Acts as a cofactor for thrombin activation of protein C/PROC on the surface of vascular endothelial cells leading to initiation of the activated protein C anticoagulant pathway. Also accelerates the activation of the plasma carboxypeptidase B2/CPB2, which catalyzes removal of C-terminal basic amino acids from its substrates including kinins or anaphylatoxins leading to fibrinolysis inhibition. Plays critical protective roles in changing the cleavage specificity of protease-activated receptor 1/PAR1, inhibiting endothelial cell permeability and inflammation. Suppresses inflammation distinctly from its anticoagulant cofactor activity by sequestering HMGB1 thereby preventing it from engaging cellular receptors such as RAGE and contributing to the inflammatory response.</text>
</comment>
<dbReference type="SMART" id="SM00179">
    <property type="entry name" value="EGF_CA"/>
    <property type="match status" value="4"/>
</dbReference>